<dbReference type="Proteomes" id="UP000828390">
    <property type="component" value="Unassembled WGS sequence"/>
</dbReference>
<proteinExistence type="predicted"/>
<dbReference type="EMBL" id="JAIWYP010000001">
    <property type="protein sequence ID" value="KAH3876245.1"/>
    <property type="molecule type" value="Genomic_DNA"/>
</dbReference>
<sequence length="62" mass="6830">MVVPLQPGELYQQECNQLTGLPKLDRLKGSGKTNISHISSMLKGNRRITQTENPRAGDALKP</sequence>
<organism evidence="1 2">
    <name type="scientific">Dreissena polymorpha</name>
    <name type="common">Zebra mussel</name>
    <name type="synonym">Mytilus polymorpha</name>
    <dbReference type="NCBI Taxonomy" id="45954"/>
    <lineage>
        <taxon>Eukaryota</taxon>
        <taxon>Metazoa</taxon>
        <taxon>Spiralia</taxon>
        <taxon>Lophotrochozoa</taxon>
        <taxon>Mollusca</taxon>
        <taxon>Bivalvia</taxon>
        <taxon>Autobranchia</taxon>
        <taxon>Heteroconchia</taxon>
        <taxon>Euheterodonta</taxon>
        <taxon>Imparidentia</taxon>
        <taxon>Neoheterodontei</taxon>
        <taxon>Myida</taxon>
        <taxon>Dreissenoidea</taxon>
        <taxon>Dreissenidae</taxon>
        <taxon>Dreissena</taxon>
    </lineage>
</organism>
<reference evidence="1" key="2">
    <citation type="submission" date="2020-11" db="EMBL/GenBank/DDBJ databases">
        <authorList>
            <person name="McCartney M.A."/>
            <person name="Auch B."/>
            <person name="Kono T."/>
            <person name="Mallez S."/>
            <person name="Becker A."/>
            <person name="Gohl D.M."/>
            <person name="Silverstein K.A.T."/>
            <person name="Koren S."/>
            <person name="Bechman K.B."/>
            <person name="Herman A."/>
            <person name="Abrahante J.E."/>
            <person name="Garbe J."/>
        </authorList>
    </citation>
    <scope>NUCLEOTIDE SEQUENCE</scope>
    <source>
        <strain evidence="1">Duluth1</strain>
        <tissue evidence="1">Whole animal</tissue>
    </source>
</reference>
<name>A0A9D4MF61_DREPO</name>
<protein>
    <submittedName>
        <fullName evidence="1">Uncharacterized protein</fullName>
    </submittedName>
</protein>
<gene>
    <name evidence="1" type="ORF">DPMN_000082</name>
</gene>
<comment type="caution">
    <text evidence="1">The sequence shown here is derived from an EMBL/GenBank/DDBJ whole genome shotgun (WGS) entry which is preliminary data.</text>
</comment>
<reference evidence="1" key="1">
    <citation type="journal article" date="2019" name="bioRxiv">
        <title>The Genome of the Zebra Mussel, Dreissena polymorpha: A Resource for Invasive Species Research.</title>
        <authorList>
            <person name="McCartney M.A."/>
            <person name="Auch B."/>
            <person name="Kono T."/>
            <person name="Mallez S."/>
            <person name="Zhang Y."/>
            <person name="Obille A."/>
            <person name="Becker A."/>
            <person name="Abrahante J.E."/>
            <person name="Garbe J."/>
            <person name="Badalamenti J.P."/>
            <person name="Herman A."/>
            <person name="Mangelson H."/>
            <person name="Liachko I."/>
            <person name="Sullivan S."/>
            <person name="Sone E.D."/>
            <person name="Koren S."/>
            <person name="Silverstein K.A.T."/>
            <person name="Beckman K.B."/>
            <person name="Gohl D.M."/>
        </authorList>
    </citation>
    <scope>NUCLEOTIDE SEQUENCE</scope>
    <source>
        <strain evidence="1">Duluth1</strain>
        <tissue evidence="1">Whole animal</tissue>
    </source>
</reference>
<evidence type="ECO:0000313" key="1">
    <source>
        <dbReference type="EMBL" id="KAH3876245.1"/>
    </source>
</evidence>
<accession>A0A9D4MF61</accession>
<evidence type="ECO:0000313" key="2">
    <source>
        <dbReference type="Proteomes" id="UP000828390"/>
    </source>
</evidence>
<dbReference type="AlphaFoldDB" id="A0A9D4MF61"/>
<keyword evidence="2" id="KW-1185">Reference proteome</keyword>